<dbReference type="AlphaFoldDB" id="A0A167G939"/>
<dbReference type="Pfam" id="PF03379">
    <property type="entry name" value="CcmB"/>
    <property type="match status" value="1"/>
</dbReference>
<dbReference type="PANTHER" id="PTHR30070:SF1">
    <property type="entry name" value="CYTOCHROME C BIOGENESIS B-RELATED"/>
    <property type="match status" value="1"/>
</dbReference>
<dbReference type="GO" id="GO:0015232">
    <property type="term" value="F:heme transmembrane transporter activity"/>
    <property type="evidence" value="ECO:0007669"/>
    <property type="project" value="InterPro"/>
</dbReference>
<feature type="transmembrane region" description="Helical" evidence="13">
    <location>
        <begin position="98"/>
        <end position="123"/>
    </location>
</feature>
<keyword evidence="15" id="KW-1185">Reference proteome</keyword>
<dbReference type="InterPro" id="IPR026031">
    <property type="entry name" value="Cyt_c_CcmB_bac"/>
</dbReference>
<dbReference type="STRING" id="1300342.I596_245"/>
<dbReference type="GO" id="GO:1903607">
    <property type="term" value="P:cytochrome c biosynthetic process"/>
    <property type="evidence" value="ECO:0007669"/>
    <property type="project" value="TreeGrafter"/>
</dbReference>
<keyword evidence="10 13" id="KW-1133">Transmembrane helix</keyword>
<evidence type="ECO:0000256" key="10">
    <source>
        <dbReference type="ARBA" id="ARBA00022989"/>
    </source>
</evidence>
<evidence type="ECO:0000256" key="13">
    <source>
        <dbReference type="SAM" id="Phobius"/>
    </source>
</evidence>
<evidence type="ECO:0000256" key="12">
    <source>
        <dbReference type="PIRNR" id="PIRNR002764"/>
    </source>
</evidence>
<feature type="transmembrane region" description="Helical" evidence="13">
    <location>
        <begin position="28"/>
        <end position="47"/>
    </location>
</feature>
<organism evidence="14 15">
    <name type="scientific">Dokdonella koreensis DS-123</name>
    <dbReference type="NCBI Taxonomy" id="1300342"/>
    <lineage>
        <taxon>Bacteria</taxon>
        <taxon>Pseudomonadati</taxon>
        <taxon>Pseudomonadota</taxon>
        <taxon>Gammaproteobacteria</taxon>
        <taxon>Lysobacterales</taxon>
        <taxon>Rhodanobacteraceae</taxon>
        <taxon>Dokdonella</taxon>
    </lineage>
</organism>
<keyword evidence="9 12" id="KW-0201">Cytochrome c-type biogenesis</keyword>
<dbReference type="PATRIC" id="fig|1300342.3.peg.238"/>
<evidence type="ECO:0000256" key="11">
    <source>
        <dbReference type="ARBA" id="ARBA00023136"/>
    </source>
</evidence>
<evidence type="ECO:0000256" key="8">
    <source>
        <dbReference type="ARBA" id="ARBA00022692"/>
    </source>
</evidence>
<feature type="transmembrane region" description="Helical" evidence="13">
    <location>
        <begin position="196"/>
        <end position="222"/>
    </location>
</feature>
<comment type="similarity">
    <text evidence="3 12">Belongs to the CcmB/CycW/HelB family.</text>
</comment>
<name>A0A167G939_9GAMM</name>
<evidence type="ECO:0000313" key="14">
    <source>
        <dbReference type="EMBL" id="ANB16284.1"/>
    </source>
</evidence>
<dbReference type="InterPro" id="IPR003544">
    <property type="entry name" value="Cyt_c_biogenesis_CcmB"/>
</dbReference>
<evidence type="ECO:0000256" key="3">
    <source>
        <dbReference type="ARBA" id="ARBA00010544"/>
    </source>
</evidence>
<comment type="function">
    <text evidence="1 12">Required for the export of heme to the periplasm for the biogenesis of c-type cytochromes.</text>
</comment>
<sequence>MKPGTTAAACAALVRRDLLLAWRRRGDVLNPVLFALMVVALFPLALGPEPERLAAIAAGVILVAVLLAGLMALDTLFRSDYEDGALEQLVLSPHPLSLLLACKIATHWLTSALPLLVVSPLLAEFLHLPAPVLPVLLAALALATPLFSLIGAVCVALTVGMRRSGMLLALLVLPLYVPVLIFAAGACNAAQTGLPFAAPLLWLGAALAMALVLAPLACAAALRISLS</sequence>
<dbReference type="RefSeq" id="WP_067642991.1">
    <property type="nucleotide sequence ID" value="NZ_CP015249.1"/>
</dbReference>
<feature type="transmembrane region" description="Helical" evidence="13">
    <location>
        <begin position="53"/>
        <end position="77"/>
    </location>
</feature>
<keyword evidence="11 12" id="KW-0472">Membrane</keyword>
<comment type="subcellular location">
    <subcellularLocation>
        <location evidence="2">Cell inner membrane</location>
        <topology evidence="2">Multi-pass membrane protein</topology>
    </subcellularLocation>
</comment>
<evidence type="ECO:0000256" key="2">
    <source>
        <dbReference type="ARBA" id="ARBA00004429"/>
    </source>
</evidence>
<reference evidence="14 15" key="1">
    <citation type="submission" date="2016-04" db="EMBL/GenBank/DDBJ databases">
        <title>Complete genome sequence of Dokdonella koreensis DS-123T.</title>
        <authorList>
            <person name="Kim J.F."/>
            <person name="Lee H."/>
            <person name="Kwak M.-J."/>
        </authorList>
    </citation>
    <scope>NUCLEOTIDE SEQUENCE [LARGE SCALE GENOMIC DNA]</scope>
    <source>
        <strain evidence="14 15">DS-123</strain>
    </source>
</reference>
<gene>
    <name evidence="14" type="ORF">I596_245</name>
</gene>
<dbReference type="GO" id="GO:0005886">
    <property type="term" value="C:plasma membrane"/>
    <property type="evidence" value="ECO:0007669"/>
    <property type="project" value="UniProtKB-SubCell"/>
</dbReference>
<feature type="transmembrane region" description="Helical" evidence="13">
    <location>
        <begin position="135"/>
        <end position="159"/>
    </location>
</feature>
<keyword evidence="6 12" id="KW-1003">Cell membrane</keyword>
<dbReference type="OrthoDB" id="9799895at2"/>
<dbReference type="GO" id="GO:0017004">
    <property type="term" value="P:cytochrome complex assembly"/>
    <property type="evidence" value="ECO:0007669"/>
    <property type="project" value="UniProtKB-KW"/>
</dbReference>
<evidence type="ECO:0000256" key="9">
    <source>
        <dbReference type="ARBA" id="ARBA00022748"/>
    </source>
</evidence>
<dbReference type="KEGG" id="dko:I596_245"/>
<dbReference type="EMBL" id="CP015249">
    <property type="protein sequence ID" value="ANB16284.1"/>
    <property type="molecule type" value="Genomic_DNA"/>
</dbReference>
<dbReference type="PIRSF" id="PIRSF002764">
    <property type="entry name" value="CcmB"/>
    <property type="match status" value="1"/>
</dbReference>
<dbReference type="PRINTS" id="PR01414">
    <property type="entry name" value="CCMBBIOGNSIS"/>
</dbReference>
<evidence type="ECO:0000256" key="4">
    <source>
        <dbReference type="ARBA" id="ARBA00016452"/>
    </source>
</evidence>
<evidence type="ECO:0000313" key="15">
    <source>
        <dbReference type="Proteomes" id="UP000076830"/>
    </source>
</evidence>
<dbReference type="PANTHER" id="PTHR30070">
    <property type="entry name" value="HEME EXPORTER PROTEIN B"/>
    <property type="match status" value="1"/>
</dbReference>
<evidence type="ECO:0000256" key="6">
    <source>
        <dbReference type="ARBA" id="ARBA00022475"/>
    </source>
</evidence>
<feature type="transmembrane region" description="Helical" evidence="13">
    <location>
        <begin position="166"/>
        <end position="184"/>
    </location>
</feature>
<protein>
    <recommendedName>
        <fullName evidence="4 12">Heme exporter protein B</fullName>
    </recommendedName>
</protein>
<evidence type="ECO:0000256" key="5">
    <source>
        <dbReference type="ARBA" id="ARBA00022448"/>
    </source>
</evidence>
<accession>A0A167G939</accession>
<evidence type="ECO:0000256" key="1">
    <source>
        <dbReference type="ARBA" id="ARBA00002442"/>
    </source>
</evidence>
<proteinExistence type="inferred from homology"/>
<keyword evidence="5 12" id="KW-0813">Transport</keyword>
<keyword evidence="8 13" id="KW-0812">Transmembrane</keyword>
<keyword evidence="7 12" id="KW-0997">Cell inner membrane</keyword>
<dbReference type="Proteomes" id="UP000076830">
    <property type="component" value="Chromosome"/>
</dbReference>
<dbReference type="NCBIfam" id="TIGR01190">
    <property type="entry name" value="ccmB"/>
    <property type="match status" value="1"/>
</dbReference>
<evidence type="ECO:0000256" key="7">
    <source>
        <dbReference type="ARBA" id="ARBA00022519"/>
    </source>
</evidence>